<dbReference type="CDD" id="cd03801">
    <property type="entry name" value="GT4_PimA-like"/>
    <property type="match status" value="1"/>
</dbReference>
<dbReference type="Gene3D" id="3.40.50.2000">
    <property type="entry name" value="Glycogen Phosphorylase B"/>
    <property type="match status" value="2"/>
</dbReference>
<dbReference type="PANTHER" id="PTHR12526:SF627">
    <property type="entry name" value="D-RHAMNOSYLTRANSFERASE WBPZ"/>
    <property type="match status" value="1"/>
</dbReference>
<evidence type="ECO:0000313" key="3">
    <source>
        <dbReference type="Proteomes" id="UP000184314"/>
    </source>
</evidence>
<accession>A0A1M6LIB3</accession>
<evidence type="ECO:0000259" key="1">
    <source>
        <dbReference type="Pfam" id="PF00534"/>
    </source>
</evidence>
<reference evidence="3" key="1">
    <citation type="submission" date="2016-11" db="EMBL/GenBank/DDBJ databases">
        <authorList>
            <person name="Varghese N."/>
            <person name="Submissions S."/>
        </authorList>
    </citation>
    <scope>NUCLEOTIDE SEQUENCE [LARGE SCALE GENOMIC DNA]</scope>
    <source>
        <strain evidence="3">DSM 16478</strain>
    </source>
</reference>
<keyword evidence="3" id="KW-1185">Reference proteome</keyword>
<protein>
    <submittedName>
        <fullName evidence="2">Glycosyltransferase involved in cell wall bisynthesis</fullName>
    </submittedName>
</protein>
<dbReference type="STRING" id="228958.SAMN04488007_1172"/>
<organism evidence="2 3">
    <name type="scientific">Maribacter aquivivus</name>
    <dbReference type="NCBI Taxonomy" id="228958"/>
    <lineage>
        <taxon>Bacteria</taxon>
        <taxon>Pseudomonadati</taxon>
        <taxon>Bacteroidota</taxon>
        <taxon>Flavobacteriia</taxon>
        <taxon>Flavobacteriales</taxon>
        <taxon>Flavobacteriaceae</taxon>
        <taxon>Maribacter</taxon>
    </lineage>
</organism>
<evidence type="ECO:0000313" key="2">
    <source>
        <dbReference type="EMBL" id="SHJ70933.1"/>
    </source>
</evidence>
<keyword evidence="2" id="KW-0808">Transferase</keyword>
<dbReference type="InterPro" id="IPR001296">
    <property type="entry name" value="Glyco_trans_1"/>
</dbReference>
<sequence length="373" mass="42665">MIIKPKVLFILHFPPPVNGAAMVGQYIKDSELINRTFEADFVNLTASFSLKSIGKGGLGKMITILKILKNVFFNLKRKDYDLCYMTLTAKGVGFYKDFLIVVLLKMFRKKIVFHFHNKGVLKSSSNKLNNLLYNFTFKNTDSIVLSPSLSYDIEKYVDKDRIKVCPNGIPEILEDSASNMANVDNNDTCRFLFLSNMMEEKGVLVLLKALDQLKDKKVNFECHFIGAWSDISDIKFNTVVKEYELTNYVFAHGKKYGDEKAQYFLNSDVFVFPTFYHNECFPLVLLEAMQYSLPIISTPEGGIVDLVRNGKTGILVKQKSIEELTNQLQLMSENKILRENLGKAARMRYEELYTLSEFEKNFSAILNNIVANN</sequence>
<proteinExistence type="predicted"/>
<gene>
    <name evidence="2" type="ORF">SAMN04488007_1172</name>
</gene>
<dbReference type="SUPFAM" id="SSF53756">
    <property type="entry name" value="UDP-Glycosyltransferase/glycogen phosphorylase"/>
    <property type="match status" value="1"/>
</dbReference>
<feature type="domain" description="Glycosyl transferase family 1" evidence="1">
    <location>
        <begin position="187"/>
        <end position="346"/>
    </location>
</feature>
<name>A0A1M6LIB3_9FLAO</name>
<dbReference type="PANTHER" id="PTHR12526">
    <property type="entry name" value="GLYCOSYLTRANSFERASE"/>
    <property type="match status" value="1"/>
</dbReference>
<dbReference type="Proteomes" id="UP000184314">
    <property type="component" value="Unassembled WGS sequence"/>
</dbReference>
<dbReference type="RefSeq" id="WP_073242078.1">
    <property type="nucleotide sequence ID" value="NZ_FQZX01000001.1"/>
</dbReference>
<dbReference type="Pfam" id="PF00534">
    <property type="entry name" value="Glycos_transf_1"/>
    <property type="match status" value="1"/>
</dbReference>
<dbReference type="GO" id="GO:0016757">
    <property type="term" value="F:glycosyltransferase activity"/>
    <property type="evidence" value="ECO:0007669"/>
    <property type="project" value="InterPro"/>
</dbReference>
<dbReference type="EMBL" id="FQZX01000001">
    <property type="protein sequence ID" value="SHJ70933.1"/>
    <property type="molecule type" value="Genomic_DNA"/>
</dbReference>
<dbReference type="AlphaFoldDB" id="A0A1M6LIB3"/>